<dbReference type="InterPro" id="IPR029060">
    <property type="entry name" value="PIN-like_dom_sf"/>
</dbReference>
<dbReference type="SUPFAM" id="SSF88723">
    <property type="entry name" value="PIN domain-like"/>
    <property type="match status" value="1"/>
</dbReference>
<dbReference type="Proteomes" id="UP000298681">
    <property type="component" value="Unassembled WGS sequence"/>
</dbReference>
<proteinExistence type="predicted"/>
<evidence type="ECO:0000313" key="3">
    <source>
        <dbReference type="Proteomes" id="UP000298681"/>
    </source>
</evidence>
<dbReference type="EMBL" id="SPUH01000002">
    <property type="protein sequence ID" value="TKS53157.1"/>
    <property type="molecule type" value="Genomic_DNA"/>
</dbReference>
<gene>
    <name evidence="2" type="ORF">E4582_13315</name>
</gene>
<name>A0A4Z1REQ0_9GAMM</name>
<feature type="domain" description="PIN" evidence="1">
    <location>
        <begin position="8"/>
        <end position="138"/>
    </location>
</feature>
<evidence type="ECO:0000259" key="1">
    <source>
        <dbReference type="Pfam" id="PF01850"/>
    </source>
</evidence>
<reference evidence="2 3" key="1">
    <citation type="submission" date="2019-01" db="EMBL/GenBank/DDBJ databases">
        <authorList>
            <person name="Zhang S."/>
        </authorList>
    </citation>
    <scope>NUCLEOTIDE SEQUENCE [LARGE SCALE GENOMIC DNA]</scope>
    <source>
        <strain evidence="2 3">1626</strain>
    </source>
</reference>
<accession>A0A4Z1REQ0</accession>
<comment type="caution">
    <text evidence="2">The sequence shown here is derived from an EMBL/GenBank/DDBJ whole genome shotgun (WGS) entry which is preliminary data.</text>
</comment>
<dbReference type="RefSeq" id="WP_134675276.1">
    <property type="nucleotide sequence ID" value="NZ_SPUH01000002.1"/>
</dbReference>
<dbReference type="CDD" id="cd09874">
    <property type="entry name" value="PIN_MT3492-like"/>
    <property type="match status" value="1"/>
</dbReference>
<dbReference type="AlphaFoldDB" id="A0A4Z1REQ0"/>
<keyword evidence="3" id="KW-1185">Reference proteome</keyword>
<evidence type="ECO:0000313" key="2">
    <source>
        <dbReference type="EMBL" id="TKS53157.1"/>
    </source>
</evidence>
<dbReference type="Gene3D" id="3.40.50.1010">
    <property type="entry name" value="5'-nuclease"/>
    <property type="match status" value="1"/>
</dbReference>
<sequence>MSGKATVIYWDSSAFIALLKEEKTHGDGVYDALLSQARAFDRNQIVLAASTVGITEVLSMNLTDEARERFESMIRRSNFQTIALSDGIARQAARLRRHCYGKEKNGAGEPYMLTTPDSIHVVSAMLIKADVLVTLDSENKPVKVDRREMAMTKVASHYPVPDLHPVAISRPGLGLPGTGLL</sequence>
<organism evidence="2 3">
    <name type="scientific">Luteimonas yindakuii</name>
    <dbReference type="NCBI Taxonomy" id="2565782"/>
    <lineage>
        <taxon>Bacteria</taxon>
        <taxon>Pseudomonadati</taxon>
        <taxon>Pseudomonadota</taxon>
        <taxon>Gammaproteobacteria</taxon>
        <taxon>Lysobacterales</taxon>
        <taxon>Lysobacteraceae</taxon>
        <taxon>Luteimonas</taxon>
    </lineage>
</organism>
<dbReference type="InterPro" id="IPR002716">
    <property type="entry name" value="PIN_dom"/>
</dbReference>
<dbReference type="Pfam" id="PF01850">
    <property type="entry name" value="PIN"/>
    <property type="match status" value="1"/>
</dbReference>
<protein>
    <submittedName>
        <fullName evidence="2">Type II toxin-antitoxin system VapC family toxin</fullName>
    </submittedName>
</protein>